<keyword evidence="4 8" id="KW-0808">Transferase</keyword>
<organism evidence="10 11">
    <name type="scientific">Brassica cretica</name>
    <name type="common">Mustard</name>
    <dbReference type="NCBI Taxonomy" id="69181"/>
    <lineage>
        <taxon>Eukaryota</taxon>
        <taxon>Viridiplantae</taxon>
        <taxon>Streptophyta</taxon>
        <taxon>Embryophyta</taxon>
        <taxon>Tracheophyta</taxon>
        <taxon>Spermatophyta</taxon>
        <taxon>Magnoliopsida</taxon>
        <taxon>eudicotyledons</taxon>
        <taxon>Gunneridae</taxon>
        <taxon>Pentapetalae</taxon>
        <taxon>rosids</taxon>
        <taxon>malvids</taxon>
        <taxon>Brassicales</taxon>
        <taxon>Brassicaceae</taxon>
        <taxon>Brassiceae</taxon>
        <taxon>Brassica</taxon>
    </lineage>
</organism>
<evidence type="ECO:0000256" key="8">
    <source>
        <dbReference type="RuleBase" id="RU366017"/>
    </source>
</evidence>
<feature type="compositionally biased region" description="Polar residues" evidence="9">
    <location>
        <begin position="1"/>
        <end position="16"/>
    </location>
</feature>
<dbReference type="PANTHER" id="PTHR21461">
    <property type="entry name" value="GLYCOSYLTRANSFERASE FAMILY 92 PROTEIN"/>
    <property type="match status" value="1"/>
</dbReference>
<dbReference type="Proteomes" id="UP000266723">
    <property type="component" value="Unassembled WGS sequence"/>
</dbReference>
<evidence type="ECO:0000256" key="6">
    <source>
        <dbReference type="ARBA" id="ARBA00022989"/>
    </source>
</evidence>
<evidence type="ECO:0000256" key="1">
    <source>
        <dbReference type="ARBA" id="ARBA00004167"/>
    </source>
</evidence>
<keyword evidence="6 8" id="KW-1133">Transmembrane helix</keyword>
<dbReference type="EMBL" id="QGKV02001507">
    <property type="protein sequence ID" value="KAF3529275.1"/>
    <property type="molecule type" value="Genomic_DNA"/>
</dbReference>
<evidence type="ECO:0000313" key="11">
    <source>
        <dbReference type="Proteomes" id="UP000266723"/>
    </source>
</evidence>
<evidence type="ECO:0000256" key="5">
    <source>
        <dbReference type="ARBA" id="ARBA00022692"/>
    </source>
</evidence>
<comment type="similarity">
    <text evidence="2 8">Belongs to the glycosyltransferase 92 family.</text>
</comment>
<gene>
    <name evidence="10" type="ORF">DY000_02036343</name>
</gene>
<keyword evidence="7 8" id="KW-0472">Membrane</keyword>
<dbReference type="PANTHER" id="PTHR21461:SF69">
    <property type="entry name" value="GLYCOSYLTRANSFERASE FAMILY 92 PROTEIN"/>
    <property type="match status" value="1"/>
</dbReference>
<comment type="caution">
    <text evidence="10">The sequence shown here is derived from an EMBL/GenBank/DDBJ whole genome shotgun (WGS) entry which is preliminary data.</text>
</comment>
<dbReference type="EC" id="2.4.1.-" evidence="8"/>
<keyword evidence="3 8" id="KW-0328">Glycosyltransferase</keyword>
<evidence type="ECO:0000256" key="4">
    <source>
        <dbReference type="ARBA" id="ARBA00022679"/>
    </source>
</evidence>
<evidence type="ECO:0000256" key="9">
    <source>
        <dbReference type="SAM" id="MobiDB-lite"/>
    </source>
</evidence>
<evidence type="ECO:0000256" key="3">
    <source>
        <dbReference type="ARBA" id="ARBA00022676"/>
    </source>
</evidence>
<accession>A0ABQ7BAW2</accession>
<feature type="region of interest" description="Disordered" evidence="9">
    <location>
        <begin position="1"/>
        <end position="21"/>
    </location>
</feature>
<dbReference type="InterPro" id="IPR008166">
    <property type="entry name" value="Glyco_transf_92"/>
</dbReference>
<evidence type="ECO:0000313" key="10">
    <source>
        <dbReference type="EMBL" id="KAF3529275.1"/>
    </source>
</evidence>
<dbReference type="CDD" id="cd00761">
    <property type="entry name" value="Glyco_tranf_GTA_type"/>
    <property type="match status" value="1"/>
</dbReference>
<comment type="subcellular location">
    <subcellularLocation>
        <location evidence="1">Membrane</location>
        <topology evidence="1">Single-pass membrane protein</topology>
    </subcellularLocation>
</comment>
<feature type="transmembrane region" description="Helical" evidence="8">
    <location>
        <begin position="39"/>
        <end position="57"/>
    </location>
</feature>
<proteinExistence type="inferred from homology"/>
<name>A0ABQ7BAW2_BRACR</name>
<protein>
    <recommendedName>
        <fullName evidence="8">Glycosyltransferase family 92 protein</fullName>
        <ecNumber evidence="8">2.4.1.-</ecNumber>
    </recommendedName>
</protein>
<keyword evidence="11" id="KW-1185">Reference proteome</keyword>
<dbReference type="Pfam" id="PF01697">
    <property type="entry name" value="Glyco_transf_92"/>
    <property type="match status" value="1"/>
</dbReference>
<sequence length="366" mass="41889">MTLTLKTSSPRSNRSTPKPFPGDDDSHFLHYRSYRAHTTTLFFVLASLSLFVIFSLYSSPNAIYFATTRQAKPGIVSYVINVRDSSHTRRIKAEGVLWPGWEVMMIVSPEDNVMPRESNYTCFYPNGEKLTAKFAVSLPFTNRTTFKCKLPGVYRHHHPIPTPILASPRSFELSPETRWPDLPLWNFVVFDTISTEHDVVLFVKGPNRGLGSNTPPRTFRCVFGEESDSAVRTTVTSSVQEVFRCPFPNVTMDYPVKIYLERVATEKEAMKVVPSVAYFSPKRTLVEPREKSLLCATTMVYNVAKYLREWVMYHATIGIQRFIIYDNGSDDELNDVVEGLKSERYDVTKVLWIWPKTQEAGFSFLT</sequence>
<keyword evidence="5 8" id="KW-0812">Transmembrane</keyword>
<evidence type="ECO:0000256" key="2">
    <source>
        <dbReference type="ARBA" id="ARBA00007647"/>
    </source>
</evidence>
<evidence type="ECO:0000256" key="7">
    <source>
        <dbReference type="ARBA" id="ARBA00023136"/>
    </source>
</evidence>
<reference evidence="10 11" key="1">
    <citation type="journal article" date="2020" name="BMC Genomics">
        <title>Intraspecific diversification of the crop wild relative Brassica cretica Lam. using demographic model selection.</title>
        <authorList>
            <person name="Kioukis A."/>
            <person name="Michalopoulou V.A."/>
            <person name="Briers L."/>
            <person name="Pirintsos S."/>
            <person name="Studholme D.J."/>
            <person name="Pavlidis P."/>
            <person name="Sarris P.F."/>
        </authorList>
    </citation>
    <scope>NUCLEOTIDE SEQUENCE [LARGE SCALE GENOMIC DNA]</scope>
    <source>
        <strain evidence="11">cv. PFS-1207/04</strain>
    </source>
</reference>